<dbReference type="Gene3D" id="3.40.630.120">
    <property type="match status" value="1"/>
</dbReference>
<feature type="domain" description="GNAT-like C-terminal" evidence="2">
    <location>
        <begin position="125"/>
        <end position="266"/>
    </location>
</feature>
<evidence type="ECO:0000259" key="2">
    <source>
        <dbReference type="Pfam" id="PF18164"/>
    </source>
</evidence>
<proteinExistence type="predicted"/>
<sequence length="305" mass="35041">MEELTLSFEEVVRNLHFIPYIEQEILRAFSRKEKWIQEIAETAYSGTDSAFPLLKRRPFTRLLVLCYLLKTKFFDYQKLGASKEIIWDTFQDVSVRCNLTYQATGKMGISKEEVLWFNHIISTTIFKIGVLQYEITKLQYPGKEKGEPYMEVSVKGKALLLEGCDVLSCHIRHGVELSSIAVEASFRKAADFFKEHYPHTNFRAFVCSSWLLYPPMLSLLGEESKIRQFALRFTIIASCPDCKQAMERIFSYGSKSLPKEKWTSLQVLAMQNKKRLGYAMGVIMMKSDVQGSPIFPGKNGTLCTL</sequence>
<protein>
    <submittedName>
        <fullName evidence="3">Uncharacterized protein</fullName>
    </submittedName>
</protein>
<evidence type="ECO:0000259" key="1">
    <source>
        <dbReference type="Pfam" id="PF18082"/>
    </source>
</evidence>
<dbReference type="AlphaFoldDB" id="G9WUL6"/>
<comment type="caution">
    <text evidence="3">The sequence shown here is derived from an EMBL/GenBank/DDBJ whole genome shotgun (WGS) entry which is preliminary data.</text>
</comment>
<dbReference type="RefSeq" id="WP_009536263.1">
    <property type="nucleotide sequence ID" value="NZ_JH414504.1"/>
</dbReference>
<organism evidence="3 4">
    <name type="scientific">Oribacterium asaccharolyticum ACB7</name>
    <dbReference type="NCBI Taxonomy" id="796944"/>
    <lineage>
        <taxon>Bacteria</taxon>
        <taxon>Bacillati</taxon>
        <taxon>Bacillota</taxon>
        <taxon>Clostridia</taxon>
        <taxon>Lachnospirales</taxon>
        <taxon>Lachnospiraceae</taxon>
        <taxon>Oribacterium</taxon>
    </lineage>
</organism>
<keyword evidence="4" id="KW-1185">Reference proteome</keyword>
<dbReference type="Pfam" id="PF18082">
    <property type="entry name" value="NAT_N"/>
    <property type="match status" value="1"/>
</dbReference>
<dbReference type="Pfam" id="PF18164">
    <property type="entry name" value="GNAT_C"/>
    <property type="match status" value="1"/>
</dbReference>
<feature type="domain" description="N-acyltransferase N-terminal" evidence="1">
    <location>
        <begin position="53"/>
        <end position="121"/>
    </location>
</feature>
<name>G9WUL6_9FIRM</name>
<evidence type="ECO:0000313" key="3">
    <source>
        <dbReference type="EMBL" id="EHL12034.1"/>
    </source>
</evidence>
<accession>G9WUL6</accession>
<dbReference type="InterPro" id="IPR041644">
    <property type="entry name" value="GNAT_C"/>
</dbReference>
<dbReference type="PATRIC" id="fig|796944.3.peg.1051"/>
<dbReference type="EMBL" id="AFZD01000016">
    <property type="protein sequence ID" value="EHL12034.1"/>
    <property type="molecule type" value="Genomic_DNA"/>
</dbReference>
<evidence type="ECO:0000313" key="4">
    <source>
        <dbReference type="Proteomes" id="UP000003527"/>
    </source>
</evidence>
<reference evidence="3 4" key="1">
    <citation type="submission" date="2011-08" db="EMBL/GenBank/DDBJ databases">
        <title>The Genome Sequence of Oribacterium sp. ACB7.</title>
        <authorList>
            <consortium name="The Broad Institute Genome Sequencing Platform"/>
            <person name="Earl A."/>
            <person name="Ward D."/>
            <person name="Feldgarden M."/>
            <person name="Gevers D."/>
            <person name="Sizova M."/>
            <person name="Hazen A."/>
            <person name="Epstein S."/>
            <person name="Young S.K."/>
            <person name="Zeng Q."/>
            <person name="Gargeya S."/>
            <person name="Fitzgerald M."/>
            <person name="Haas B."/>
            <person name="Abouelleil A."/>
            <person name="Alvarado L."/>
            <person name="Arachchi H.M."/>
            <person name="Berlin A."/>
            <person name="Brown A."/>
            <person name="Chapman S.B."/>
            <person name="Chen Z."/>
            <person name="Dunbar C."/>
            <person name="Freedman E."/>
            <person name="Gearin G."/>
            <person name="Gellesch M."/>
            <person name="Goldberg J."/>
            <person name="Griggs A."/>
            <person name="Gujja S."/>
            <person name="Heiman D."/>
            <person name="Howarth C."/>
            <person name="Larson L."/>
            <person name="Lui A."/>
            <person name="MacDonald P.J.P."/>
            <person name="Montmayeur A."/>
            <person name="Murphy C."/>
            <person name="Neiman D."/>
            <person name="Pearson M."/>
            <person name="Priest M."/>
            <person name="Roberts A."/>
            <person name="Saif S."/>
            <person name="Shea T."/>
            <person name="Shenoy N."/>
            <person name="Sisk P."/>
            <person name="Stolte C."/>
            <person name="Sykes S."/>
            <person name="Wortman J."/>
            <person name="Nusbaum C."/>
            <person name="Birren B."/>
        </authorList>
    </citation>
    <scope>NUCLEOTIDE SEQUENCE [LARGE SCALE GENOMIC DNA]</scope>
    <source>
        <strain evidence="3 4">ACB7</strain>
    </source>
</reference>
<gene>
    <name evidence="3" type="ORF">HMPREF9624_00341</name>
</gene>
<dbReference type="InterPro" id="IPR041273">
    <property type="entry name" value="NAT_N"/>
</dbReference>
<dbReference type="Proteomes" id="UP000003527">
    <property type="component" value="Unassembled WGS sequence"/>
</dbReference>
<dbReference type="HOGENOM" id="CLU_076321_0_0_9"/>